<dbReference type="Pfam" id="PF13175">
    <property type="entry name" value="AAA_15"/>
    <property type="match status" value="1"/>
</dbReference>
<reference evidence="2" key="1">
    <citation type="submission" date="2012-01" db="EMBL/GenBank/DDBJ databases">
        <title>The Genome Sequence of Treponema denticola H1-T.</title>
        <authorList>
            <consortium name="The Broad Institute Genome Sequencing Platform"/>
            <person name="Earl A."/>
            <person name="Ward D."/>
            <person name="Feldgarden M."/>
            <person name="Gevers D."/>
            <person name="Blanton J.M."/>
            <person name="Fenno C.J."/>
            <person name="Baranova O.V."/>
            <person name="Mathney J."/>
            <person name="Dewhirst F.E."/>
            <person name="Izard J."/>
            <person name="Young S.K."/>
            <person name="Zeng Q."/>
            <person name="Gargeya S."/>
            <person name="Fitzgerald M."/>
            <person name="Haas B."/>
            <person name="Abouelleil A."/>
            <person name="Alvarado L."/>
            <person name="Arachchi H.M."/>
            <person name="Berlin A."/>
            <person name="Chapman S.B."/>
            <person name="Gearin G."/>
            <person name="Goldberg J."/>
            <person name="Griggs A."/>
            <person name="Gujja S."/>
            <person name="Hansen M."/>
            <person name="Heiman D."/>
            <person name="Howarth C."/>
            <person name="Larimer J."/>
            <person name="Lui A."/>
            <person name="MacDonald P.J.P."/>
            <person name="McCowen C."/>
            <person name="Montmayeur A."/>
            <person name="Murphy C."/>
            <person name="Neiman D."/>
            <person name="Pearson M."/>
            <person name="Priest M."/>
            <person name="Roberts A."/>
            <person name="Saif S."/>
            <person name="Shea T."/>
            <person name="Sisk P."/>
            <person name="Stolte C."/>
            <person name="Sykes S."/>
            <person name="Wortman J."/>
            <person name="Nusbaum C."/>
            <person name="Birren B."/>
        </authorList>
    </citation>
    <scope>NUCLEOTIDE SEQUENCE [LARGE SCALE GENOMIC DNA]</scope>
    <source>
        <strain evidence="2">H1-T</strain>
    </source>
</reference>
<dbReference type="InterPro" id="IPR027417">
    <property type="entry name" value="P-loop_NTPase"/>
</dbReference>
<dbReference type="AlphaFoldDB" id="M2CB01"/>
<dbReference type="PATRIC" id="fig|999431.4.peg.79"/>
<feature type="domain" description="Endonuclease GajA/Old nuclease/RecF-like AAA" evidence="1">
    <location>
        <begin position="37"/>
        <end position="429"/>
    </location>
</feature>
<dbReference type="InterPro" id="IPR051396">
    <property type="entry name" value="Bact_Antivir_Def_Nuclease"/>
</dbReference>
<dbReference type="HOGENOM" id="CLU_027331_0_0_12"/>
<proteinExistence type="predicted"/>
<dbReference type="PANTHER" id="PTHR43581:SF4">
    <property type="entry name" value="ATP_GTP PHOSPHATASE"/>
    <property type="match status" value="1"/>
</dbReference>
<dbReference type="EMBL" id="AGDW01000001">
    <property type="protein sequence ID" value="EMB34537.1"/>
    <property type="molecule type" value="Genomic_DNA"/>
</dbReference>
<organism evidence="2">
    <name type="scientific">Treponema denticola H1-T</name>
    <dbReference type="NCBI Taxonomy" id="999431"/>
    <lineage>
        <taxon>Bacteria</taxon>
        <taxon>Pseudomonadati</taxon>
        <taxon>Spirochaetota</taxon>
        <taxon>Spirochaetia</taxon>
        <taxon>Spirochaetales</taxon>
        <taxon>Treponemataceae</taxon>
        <taxon>Treponema</taxon>
    </lineage>
</organism>
<dbReference type="CDD" id="cd00267">
    <property type="entry name" value="ABC_ATPase"/>
    <property type="match status" value="1"/>
</dbReference>
<gene>
    <name evidence="2" type="ORF">HMPREF9725_00076</name>
</gene>
<dbReference type="InterPro" id="IPR041685">
    <property type="entry name" value="AAA_GajA/Old/RecF-like"/>
</dbReference>
<dbReference type="Gene3D" id="3.40.50.300">
    <property type="entry name" value="P-loop containing nucleotide triphosphate hydrolases"/>
    <property type="match status" value="2"/>
</dbReference>
<evidence type="ECO:0000259" key="1">
    <source>
        <dbReference type="Pfam" id="PF13175"/>
    </source>
</evidence>
<sequence>MEKALRIEAFRNIGFKNKKPNTERLVLSHSLKKNEIGDLIILIGANNSGKTNVLEALDIYSNSEISTRDVSDLFMEEECREPSLTLSYKNDKGDKEYSLKKTMDGKRQANYPKENEDSNCIEFEYLNQENILDELEVIANYEEDYLSSSEFRQIMESVNFEELTKPEFDKIVLKSFSLLDKLVNNYTHNYKYGVISFRRNDNDFIAYLQDNSTLYDEYINYKENDSDPLRILETNFRKEFNYDFNSKISYYKERIISNDHLSCSPDEIENNFFFSKLLNSINTKPEEILKAYEVFEEQKNNKGVLKQLEKKLNKKLAKISSDFNKLYYLENNKYSFNIDLESETIYFSIFRNEQSLFLDYQSTGFKWFFNLYFGLLNSIELNTGDIIIMDEPATHLHPKGQRELRQFLKEFAIRNDISIIIATHSPFLIDLDYLDELRIIENNDNITSITNNFAAVNTDDPDSLLPIKNSLTVENHVICNPDKKIIFVEGITDYNYLTAFKNKLKKEELVFIPINGLGKSKEENMQISKRLIEIRKNDPILLVDGDNAGKIMESINENSELEVISLEKIQNYSFKTIESLFSSEDMEKFGLKDKHASTSSLFKKKILFNEESVSEETENNFKALFERLCE</sequence>
<dbReference type="SUPFAM" id="SSF52540">
    <property type="entry name" value="P-loop containing nucleoside triphosphate hydrolases"/>
    <property type="match status" value="1"/>
</dbReference>
<evidence type="ECO:0000313" key="2">
    <source>
        <dbReference type="EMBL" id="EMB34537.1"/>
    </source>
</evidence>
<accession>M2CB01</accession>
<dbReference type="PANTHER" id="PTHR43581">
    <property type="entry name" value="ATP/GTP PHOSPHATASE"/>
    <property type="match status" value="1"/>
</dbReference>
<dbReference type="RefSeq" id="WP_002672323.1">
    <property type="nucleotide sequence ID" value="NZ_CM001794.1"/>
</dbReference>
<comment type="caution">
    <text evidence="2">The sequence shown here is derived from an EMBL/GenBank/DDBJ whole genome shotgun (WGS) entry which is preliminary data.</text>
</comment>
<dbReference type="Proteomes" id="UP000011708">
    <property type="component" value="Chromosome"/>
</dbReference>
<protein>
    <recommendedName>
        <fullName evidence="1">Endonuclease GajA/Old nuclease/RecF-like AAA domain-containing protein</fullName>
    </recommendedName>
</protein>
<name>M2CB01_TREDN</name>